<keyword evidence="3" id="KW-1185">Reference proteome</keyword>
<organism evidence="2 3">
    <name type="scientific">Emiliania huxleyi (strain CCMP1516)</name>
    <dbReference type="NCBI Taxonomy" id="280463"/>
    <lineage>
        <taxon>Eukaryota</taxon>
        <taxon>Haptista</taxon>
        <taxon>Haptophyta</taxon>
        <taxon>Prymnesiophyceae</taxon>
        <taxon>Isochrysidales</taxon>
        <taxon>Noelaerhabdaceae</taxon>
        <taxon>Emiliania</taxon>
    </lineage>
</organism>
<protein>
    <submittedName>
        <fullName evidence="2">Uncharacterized protein</fullName>
    </submittedName>
</protein>
<sequence length="102" mass="11340">LVEAGRGGRWPRGDSRREPAGSRDRSSREWHEAPPRHGVLFADGENGAPGERRREAHGAACSTAPLQSVYRERERGDSRFTVGLTKEMASKWRGKEKKLSVG</sequence>
<dbReference type="EnsemblProtists" id="EOD29099">
    <property type="protein sequence ID" value="EOD29099"/>
    <property type="gene ID" value="EMIHUDRAFT_365966"/>
</dbReference>
<dbReference type="PaxDb" id="2903-EOD29099"/>
<reference evidence="3" key="1">
    <citation type="journal article" date="2013" name="Nature">
        <title>Pan genome of the phytoplankton Emiliania underpins its global distribution.</title>
        <authorList>
            <person name="Read B.A."/>
            <person name="Kegel J."/>
            <person name="Klute M.J."/>
            <person name="Kuo A."/>
            <person name="Lefebvre S.C."/>
            <person name="Maumus F."/>
            <person name="Mayer C."/>
            <person name="Miller J."/>
            <person name="Monier A."/>
            <person name="Salamov A."/>
            <person name="Young J."/>
            <person name="Aguilar M."/>
            <person name="Claverie J.M."/>
            <person name="Frickenhaus S."/>
            <person name="Gonzalez K."/>
            <person name="Herman E.K."/>
            <person name="Lin Y.C."/>
            <person name="Napier J."/>
            <person name="Ogata H."/>
            <person name="Sarno A.F."/>
            <person name="Shmutz J."/>
            <person name="Schroeder D."/>
            <person name="de Vargas C."/>
            <person name="Verret F."/>
            <person name="von Dassow P."/>
            <person name="Valentin K."/>
            <person name="Van de Peer Y."/>
            <person name="Wheeler G."/>
            <person name="Dacks J.B."/>
            <person name="Delwiche C.F."/>
            <person name="Dyhrman S.T."/>
            <person name="Glockner G."/>
            <person name="John U."/>
            <person name="Richards T."/>
            <person name="Worden A.Z."/>
            <person name="Zhang X."/>
            <person name="Grigoriev I.V."/>
            <person name="Allen A.E."/>
            <person name="Bidle K."/>
            <person name="Borodovsky M."/>
            <person name="Bowler C."/>
            <person name="Brownlee C."/>
            <person name="Cock J.M."/>
            <person name="Elias M."/>
            <person name="Gladyshev V.N."/>
            <person name="Groth M."/>
            <person name="Guda C."/>
            <person name="Hadaegh A."/>
            <person name="Iglesias-Rodriguez M.D."/>
            <person name="Jenkins J."/>
            <person name="Jones B.M."/>
            <person name="Lawson T."/>
            <person name="Leese F."/>
            <person name="Lindquist E."/>
            <person name="Lobanov A."/>
            <person name="Lomsadze A."/>
            <person name="Malik S.B."/>
            <person name="Marsh M.E."/>
            <person name="Mackinder L."/>
            <person name="Mock T."/>
            <person name="Mueller-Roeber B."/>
            <person name="Pagarete A."/>
            <person name="Parker M."/>
            <person name="Probert I."/>
            <person name="Quesneville H."/>
            <person name="Raines C."/>
            <person name="Rensing S.A."/>
            <person name="Riano-Pachon D.M."/>
            <person name="Richier S."/>
            <person name="Rokitta S."/>
            <person name="Shiraiwa Y."/>
            <person name="Soanes D.M."/>
            <person name="van der Giezen M."/>
            <person name="Wahlund T.M."/>
            <person name="Williams B."/>
            <person name="Wilson W."/>
            <person name="Wolfe G."/>
            <person name="Wurch L.L."/>
        </authorList>
    </citation>
    <scope>NUCLEOTIDE SEQUENCE</scope>
</reference>
<evidence type="ECO:0000256" key="1">
    <source>
        <dbReference type="SAM" id="MobiDB-lite"/>
    </source>
</evidence>
<accession>A0A0D3K014</accession>
<dbReference type="AlphaFoldDB" id="A0A0D3K014"/>
<reference evidence="2" key="2">
    <citation type="submission" date="2024-10" db="UniProtKB">
        <authorList>
            <consortium name="EnsemblProtists"/>
        </authorList>
    </citation>
    <scope>IDENTIFICATION</scope>
</reference>
<name>A0A0D3K014_EMIH1</name>
<evidence type="ECO:0000313" key="2">
    <source>
        <dbReference type="EnsemblProtists" id="EOD29099"/>
    </source>
</evidence>
<proteinExistence type="predicted"/>
<feature type="region of interest" description="Disordered" evidence="1">
    <location>
        <begin position="1"/>
        <end position="60"/>
    </location>
</feature>
<evidence type="ECO:0000313" key="3">
    <source>
        <dbReference type="Proteomes" id="UP000013827"/>
    </source>
</evidence>
<feature type="compositionally biased region" description="Gly residues" evidence="1">
    <location>
        <begin position="1"/>
        <end position="10"/>
    </location>
</feature>
<feature type="compositionally biased region" description="Basic and acidic residues" evidence="1">
    <location>
        <begin position="11"/>
        <end position="35"/>
    </location>
</feature>
<dbReference type="Proteomes" id="UP000013827">
    <property type="component" value="Unassembled WGS sequence"/>
</dbReference>